<evidence type="ECO:0000313" key="4">
    <source>
        <dbReference type="EMBL" id="GFR81976.1"/>
    </source>
</evidence>
<protein>
    <submittedName>
        <fullName evidence="4">C-type lectin domain family 4 member C</fullName>
    </submittedName>
</protein>
<comment type="caution">
    <text evidence="4">The sequence shown here is derived from an EMBL/GenBank/DDBJ whole genome shotgun (WGS) entry which is preliminary data.</text>
</comment>
<dbReference type="CDD" id="cd00037">
    <property type="entry name" value="CLECT"/>
    <property type="match status" value="1"/>
</dbReference>
<sequence>MSRIKYFVSIFCTARERYENITLRAVYILLCLDLCPVGWLPSEASGTCLKVFNVRETWTDARRQCLKHGADLVVIVNAEMNDFIHEQLHLGFPYIIGLNQRQPDLKWQWLDNAEEVGYTLWDEGQPSGAVEKNCTIINRRNLKIRESWRSADCKEKFRYICEKSSDCRNVKFGMICIWTCGLTNCSKKACNRKTGACLEGCEPGHTGLACDKAKQPVDKALFHSFRNWLIHGFFVAAAFLLAFTLAVLLPT</sequence>
<dbReference type="InterPro" id="IPR018378">
    <property type="entry name" value="C-type_lectin_CS"/>
</dbReference>
<dbReference type="InterPro" id="IPR016186">
    <property type="entry name" value="C-type_lectin-like/link_sf"/>
</dbReference>
<dbReference type="InterPro" id="IPR016187">
    <property type="entry name" value="CTDL_fold"/>
</dbReference>
<keyword evidence="2" id="KW-0812">Transmembrane</keyword>
<dbReference type="Gene3D" id="3.10.100.10">
    <property type="entry name" value="Mannose-Binding Protein A, subunit A"/>
    <property type="match status" value="1"/>
</dbReference>
<feature type="domain" description="C-type lectin" evidence="3">
    <location>
        <begin position="44"/>
        <end position="162"/>
    </location>
</feature>
<keyword evidence="1" id="KW-1015">Disulfide bond</keyword>
<dbReference type="InterPro" id="IPR050111">
    <property type="entry name" value="C-type_lectin/snaclec_domain"/>
</dbReference>
<dbReference type="Pfam" id="PF00059">
    <property type="entry name" value="Lectin_C"/>
    <property type="match status" value="1"/>
</dbReference>
<name>A0AAV4GA20_9GAST</name>
<dbReference type="Proteomes" id="UP000762676">
    <property type="component" value="Unassembled WGS sequence"/>
</dbReference>
<gene>
    <name evidence="4" type="ORF">ElyMa_005938300</name>
</gene>
<proteinExistence type="predicted"/>
<dbReference type="PROSITE" id="PS50041">
    <property type="entry name" value="C_TYPE_LECTIN_2"/>
    <property type="match status" value="1"/>
</dbReference>
<reference evidence="4 5" key="1">
    <citation type="journal article" date="2021" name="Elife">
        <title>Chloroplast acquisition without the gene transfer in kleptoplastic sea slugs, Plakobranchus ocellatus.</title>
        <authorList>
            <person name="Maeda T."/>
            <person name="Takahashi S."/>
            <person name="Yoshida T."/>
            <person name="Shimamura S."/>
            <person name="Takaki Y."/>
            <person name="Nagai Y."/>
            <person name="Toyoda A."/>
            <person name="Suzuki Y."/>
            <person name="Arimoto A."/>
            <person name="Ishii H."/>
            <person name="Satoh N."/>
            <person name="Nishiyama T."/>
            <person name="Hasebe M."/>
            <person name="Maruyama T."/>
            <person name="Minagawa J."/>
            <person name="Obokata J."/>
            <person name="Shigenobu S."/>
        </authorList>
    </citation>
    <scope>NUCLEOTIDE SEQUENCE [LARGE SCALE GENOMIC DNA]</scope>
</reference>
<evidence type="ECO:0000256" key="2">
    <source>
        <dbReference type="SAM" id="Phobius"/>
    </source>
</evidence>
<dbReference type="SUPFAM" id="SSF56436">
    <property type="entry name" value="C-type lectin-like"/>
    <property type="match status" value="1"/>
</dbReference>
<keyword evidence="2" id="KW-1133">Transmembrane helix</keyword>
<evidence type="ECO:0000256" key="1">
    <source>
        <dbReference type="ARBA" id="ARBA00023157"/>
    </source>
</evidence>
<dbReference type="PANTHER" id="PTHR22803">
    <property type="entry name" value="MANNOSE, PHOSPHOLIPASE, LECTIN RECEPTOR RELATED"/>
    <property type="match status" value="1"/>
</dbReference>
<keyword evidence="2" id="KW-0472">Membrane</keyword>
<feature type="transmembrane region" description="Helical" evidence="2">
    <location>
        <begin position="228"/>
        <end position="249"/>
    </location>
</feature>
<dbReference type="InterPro" id="IPR001304">
    <property type="entry name" value="C-type_lectin-like"/>
</dbReference>
<dbReference type="PROSITE" id="PS00615">
    <property type="entry name" value="C_TYPE_LECTIN_1"/>
    <property type="match status" value="1"/>
</dbReference>
<evidence type="ECO:0000259" key="3">
    <source>
        <dbReference type="PROSITE" id="PS50041"/>
    </source>
</evidence>
<dbReference type="AlphaFoldDB" id="A0AAV4GA20"/>
<dbReference type="EMBL" id="BMAT01011922">
    <property type="protein sequence ID" value="GFR81976.1"/>
    <property type="molecule type" value="Genomic_DNA"/>
</dbReference>
<dbReference type="SMART" id="SM00034">
    <property type="entry name" value="CLECT"/>
    <property type="match status" value="1"/>
</dbReference>
<organism evidence="4 5">
    <name type="scientific">Elysia marginata</name>
    <dbReference type="NCBI Taxonomy" id="1093978"/>
    <lineage>
        <taxon>Eukaryota</taxon>
        <taxon>Metazoa</taxon>
        <taxon>Spiralia</taxon>
        <taxon>Lophotrochozoa</taxon>
        <taxon>Mollusca</taxon>
        <taxon>Gastropoda</taxon>
        <taxon>Heterobranchia</taxon>
        <taxon>Euthyneura</taxon>
        <taxon>Panpulmonata</taxon>
        <taxon>Sacoglossa</taxon>
        <taxon>Placobranchoidea</taxon>
        <taxon>Plakobranchidae</taxon>
        <taxon>Elysia</taxon>
    </lineage>
</organism>
<evidence type="ECO:0000313" key="5">
    <source>
        <dbReference type="Proteomes" id="UP000762676"/>
    </source>
</evidence>
<keyword evidence="5" id="KW-1185">Reference proteome</keyword>
<accession>A0AAV4GA20</accession>